<reference evidence="4" key="1">
    <citation type="journal article" date="2014" name="Int. J. Syst. Evol. Microbiol.">
        <title>Complete genome sequence of Corynebacterium casei LMG S-19264T (=DSM 44701T), isolated from a smear-ripened cheese.</title>
        <authorList>
            <consortium name="US DOE Joint Genome Institute (JGI-PGF)"/>
            <person name="Walter F."/>
            <person name="Albersmeier A."/>
            <person name="Kalinowski J."/>
            <person name="Ruckert C."/>
        </authorList>
    </citation>
    <scope>NUCLEOTIDE SEQUENCE</scope>
    <source>
        <strain evidence="4">CGMCC 1.15082</strain>
    </source>
</reference>
<reference evidence="4" key="2">
    <citation type="submission" date="2020-09" db="EMBL/GenBank/DDBJ databases">
        <authorList>
            <person name="Sun Q."/>
            <person name="Zhou Y."/>
        </authorList>
    </citation>
    <scope>NUCLEOTIDE SEQUENCE</scope>
    <source>
        <strain evidence="4">CGMCC 1.15082</strain>
    </source>
</reference>
<name>A0A916WN36_9HYPH</name>
<dbReference type="AlphaFoldDB" id="A0A916WN36"/>
<dbReference type="InterPro" id="IPR051083">
    <property type="entry name" value="GrpII_Intron_Splice-Mob/Def"/>
</dbReference>
<evidence type="ECO:0000256" key="2">
    <source>
        <dbReference type="SAM" id="MobiDB-lite"/>
    </source>
</evidence>
<dbReference type="InterPro" id="IPR030931">
    <property type="entry name" value="Group_II_RT_mat"/>
</dbReference>
<dbReference type="Proteomes" id="UP000646478">
    <property type="component" value="Unassembled WGS sequence"/>
</dbReference>
<evidence type="ECO:0000313" key="5">
    <source>
        <dbReference type="Proteomes" id="UP000646478"/>
    </source>
</evidence>
<organism evidence="4 5">
    <name type="scientific">Brucella endophytica</name>
    <dbReference type="NCBI Taxonomy" id="1963359"/>
    <lineage>
        <taxon>Bacteria</taxon>
        <taxon>Pseudomonadati</taxon>
        <taxon>Pseudomonadota</taxon>
        <taxon>Alphaproteobacteria</taxon>
        <taxon>Hyphomicrobiales</taxon>
        <taxon>Brucellaceae</taxon>
        <taxon>Brucella/Ochrobactrum group</taxon>
        <taxon>Brucella</taxon>
    </lineage>
</organism>
<feature type="region of interest" description="Disordered" evidence="2">
    <location>
        <begin position="1"/>
        <end position="56"/>
    </location>
</feature>
<dbReference type="EMBL" id="BMHH01000068">
    <property type="protein sequence ID" value="GGB14022.1"/>
    <property type="molecule type" value="Genomic_DNA"/>
</dbReference>
<dbReference type="CDD" id="cd01651">
    <property type="entry name" value="RT_G2_intron"/>
    <property type="match status" value="1"/>
</dbReference>
<dbReference type="PROSITE" id="PS50878">
    <property type="entry name" value="RT_POL"/>
    <property type="match status" value="1"/>
</dbReference>
<keyword evidence="4" id="KW-0808">Transferase</keyword>
<keyword evidence="4" id="KW-0548">Nucleotidyltransferase</keyword>
<accession>A0A916WN36</accession>
<evidence type="ECO:0000313" key="4">
    <source>
        <dbReference type="EMBL" id="GGB14022.1"/>
    </source>
</evidence>
<sequence length="492" mass="57122">MMNGQEKSDSGIVAMKPTNKAGQPVAEPVEPRPGTKGNAEQLRMHRTQSRARMTQSLDRVRKAARQRKKERFTALFHHINVDTLRTAFYALKRKAAPGVDGMTWKDYEADLEPRLEDLHKRVHSGAYRPQPSRRTYIPKADAKLRPLAIAALEDKIVQGATVMVLNAIYEGDFCGFSYGFRPGRGPHDALDALCVAIEQRKVNWILDADIQNFFGEVSQDWLVRFLEHRIGDTRIIRLTRKWLKAGILEDGIVTVDDRGTGQGSVISPLLANIYLHYVLDLWAERWRRREAAGDMIIVRYADDVIVGFEHEEDARRFLDAMRARLEEFMLSLHPDKTRLIEFGRFAATNRKKRGLGKPETFTFLGFTFICGKSRTGRFQLKRKTRSDRMRAKLKDIKVELRRRMHWPIPEQGKWLRQVVTGHFAYYAVPTNSRAPSAFRHHVTDLWRRTLRRRSQRDGPTWERMRTLADDYLPKPRILHPWPSVRFAVNHPR</sequence>
<dbReference type="NCBIfam" id="TIGR04416">
    <property type="entry name" value="group_II_RT_mat"/>
    <property type="match status" value="1"/>
</dbReference>
<dbReference type="SUPFAM" id="SSF56672">
    <property type="entry name" value="DNA/RNA polymerases"/>
    <property type="match status" value="1"/>
</dbReference>
<comment type="similarity">
    <text evidence="1">Belongs to the bacterial reverse transcriptase family.</text>
</comment>
<evidence type="ECO:0000259" key="3">
    <source>
        <dbReference type="PROSITE" id="PS50878"/>
    </source>
</evidence>
<keyword evidence="4" id="KW-0695">RNA-directed DNA polymerase</keyword>
<dbReference type="PANTHER" id="PTHR34047:SF8">
    <property type="entry name" value="PROTEIN YKFC"/>
    <property type="match status" value="1"/>
</dbReference>
<proteinExistence type="inferred from homology"/>
<dbReference type="GO" id="GO:0003964">
    <property type="term" value="F:RNA-directed DNA polymerase activity"/>
    <property type="evidence" value="ECO:0007669"/>
    <property type="project" value="UniProtKB-KW"/>
</dbReference>
<gene>
    <name evidence="4" type="ORF">GCM10011491_47010</name>
</gene>
<dbReference type="PANTHER" id="PTHR34047">
    <property type="entry name" value="NUCLEAR INTRON MATURASE 1, MITOCHONDRIAL-RELATED"/>
    <property type="match status" value="1"/>
</dbReference>
<dbReference type="InterPro" id="IPR043502">
    <property type="entry name" value="DNA/RNA_pol_sf"/>
</dbReference>
<feature type="domain" description="Reverse transcriptase" evidence="3">
    <location>
        <begin position="118"/>
        <end position="368"/>
    </location>
</feature>
<evidence type="ECO:0000256" key="1">
    <source>
        <dbReference type="ARBA" id="ARBA00034120"/>
    </source>
</evidence>
<protein>
    <submittedName>
        <fullName evidence="4">Group II intron reverse transcriptase/maturase</fullName>
    </submittedName>
</protein>
<comment type="caution">
    <text evidence="4">The sequence shown here is derived from an EMBL/GenBank/DDBJ whole genome shotgun (WGS) entry which is preliminary data.</text>
</comment>
<keyword evidence="5" id="KW-1185">Reference proteome</keyword>
<dbReference type="InterPro" id="IPR000477">
    <property type="entry name" value="RT_dom"/>
</dbReference>
<dbReference type="Pfam" id="PF00078">
    <property type="entry name" value="RVT_1"/>
    <property type="match status" value="1"/>
</dbReference>